<evidence type="ECO:0000313" key="8">
    <source>
        <dbReference type="Proteomes" id="UP001589828"/>
    </source>
</evidence>
<dbReference type="SUPFAM" id="SSF88659">
    <property type="entry name" value="Sigma3 and sigma4 domains of RNA polymerase sigma factors"/>
    <property type="match status" value="1"/>
</dbReference>
<dbReference type="NCBIfam" id="TIGR02937">
    <property type="entry name" value="sigma70-ECF"/>
    <property type="match status" value="1"/>
</dbReference>
<proteinExistence type="inferred from homology"/>
<feature type="domain" description="RNA polymerase sigma-70 region 2" evidence="5">
    <location>
        <begin position="29"/>
        <end position="96"/>
    </location>
</feature>
<feature type="domain" description="RNA polymerase sigma factor 70 region 4 type 2" evidence="6">
    <location>
        <begin position="123"/>
        <end position="174"/>
    </location>
</feature>
<dbReference type="Gene3D" id="1.10.10.10">
    <property type="entry name" value="Winged helix-like DNA-binding domain superfamily/Winged helix DNA-binding domain"/>
    <property type="match status" value="1"/>
</dbReference>
<gene>
    <name evidence="7" type="ORF">ACFFGT_11225</name>
</gene>
<dbReference type="InterPro" id="IPR013324">
    <property type="entry name" value="RNA_pol_sigma_r3/r4-like"/>
</dbReference>
<keyword evidence="3" id="KW-0731">Sigma factor</keyword>
<accession>A0ABV6L5R1</accession>
<comment type="similarity">
    <text evidence="1">Belongs to the sigma-70 factor family. ECF subfamily.</text>
</comment>
<evidence type="ECO:0000256" key="3">
    <source>
        <dbReference type="ARBA" id="ARBA00023082"/>
    </source>
</evidence>
<reference evidence="7 8" key="1">
    <citation type="submission" date="2024-09" db="EMBL/GenBank/DDBJ databases">
        <authorList>
            <person name="Sun Q."/>
            <person name="Mori K."/>
        </authorList>
    </citation>
    <scope>NUCLEOTIDE SEQUENCE [LARGE SCALE GENOMIC DNA]</scope>
    <source>
        <strain evidence="7 8">NCAIM B.02415</strain>
    </source>
</reference>
<dbReference type="PANTHER" id="PTHR43133">
    <property type="entry name" value="RNA POLYMERASE ECF-TYPE SIGMA FACTO"/>
    <property type="match status" value="1"/>
</dbReference>
<dbReference type="Gene3D" id="1.10.1740.10">
    <property type="match status" value="1"/>
</dbReference>
<dbReference type="SUPFAM" id="SSF88946">
    <property type="entry name" value="Sigma2 domain of RNA polymerase sigma factors"/>
    <property type="match status" value="1"/>
</dbReference>
<dbReference type="Proteomes" id="UP001589828">
    <property type="component" value="Unassembled WGS sequence"/>
</dbReference>
<keyword evidence="4" id="KW-0804">Transcription</keyword>
<dbReference type="Pfam" id="PF04542">
    <property type="entry name" value="Sigma70_r2"/>
    <property type="match status" value="1"/>
</dbReference>
<dbReference type="InterPro" id="IPR013325">
    <property type="entry name" value="RNA_pol_sigma_r2"/>
</dbReference>
<dbReference type="RefSeq" id="WP_377022619.1">
    <property type="nucleotide sequence ID" value="NZ_JBHLTS010000021.1"/>
</dbReference>
<dbReference type="InterPro" id="IPR013249">
    <property type="entry name" value="RNA_pol_sigma70_r4_t2"/>
</dbReference>
<keyword evidence="8" id="KW-1185">Reference proteome</keyword>
<comment type="caution">
    <text evidence="7">The sequence shown here is derived from an EMBL/GenBank/DDBJ whole genome shotgun (WGS) entry which is preliminary data.</text>
</comment>
<sequence length="205" mass="24100">MGTRNYELYTDQQLLDLLCKDDTGAYAEIYRRYWKKLLTMAWNHSDSKEAAEDIVHEVFVSLWDRKNTVEIGDVTGFLITSVKYSVFKAFQKKSRRESLLKNHYEFTEVTDDEEKLDARFLQDYIDDIVEKMPEKCSIVFRYSRELGLKNAEIAEMINISEKGVEARLTKALKLIRGGLKKYGFVIIYLPQVVNFICSQRFTKKF</sequence>
<evidence type="ECO:0000259" key="6">
    <source>
        <dbReference type="Pfam" id="PF08281"/>
    </source>
</evidence>
<evidence type="ECO:0000313" key="7">
    <source>
        <dbReference type="EMBL" id="MFC0514776.1"/>
    </source>
</evidence>
<dbReference type="InterPro" id="IPR039425">
    <property type="entry name" value="RNA_pol_sigma-70-like"/>
</dbReference>
<dbReference type="InterPro" id="IPR036388">
    <property type="entry name" value="WH-like_DNA-bd_sf"/>
</dbReference>
<dbReference type="EMBL" id="JBHLTS010000021">
    <property type="protein sequence ID" value="MFC0514776.1"/>
    <property type="molecule type" value="Genomic_DNA"/>
</dbReference>
<keyword evidence="2" id="KW-0805">Transcription regulation</keyword>
<dbReference type="InterPro" id="IPR014327">
    <property type="entry name" value="RNA_pol_sigma70_bacteroid"/>
</dbReference>
<evidence type="ECO:0000256" key="4">
    <source>
        <dbReference type="ARBA" id="ARBA00023163"/>
    </source>
</evidence>
<dbReference type="Pfam" id="PF08281">
    <property type="entry name" value="Sigma70_r4_2"/>
    <property type="match status" value="1"/>
</dbReference>
<dbReference type="NCBIfam" id="TIGR02985">
    <property type="entry name" value="Sig70_bacteroi1"/>
    <property type="match status" value="1"/>
</dbReference>
<protein>
    <submittedName>
        <fullName evidence="7">RNA polymerase sigma-70 factor</fullName>
    </submittedName>
</protein>
<dbReference type="PANTHER" id="PTHR43133:SF46">
    <property type="entry name" value="RNA POLYMERASE SIGMA-70 FACTOR ECF SUBFAMILY"/>
    <property type="match status" value="1"/>
</dbReference>
<evidence type="ECO:0000256" key="2">
    <source>
        <dbReference type="ARBA" id="ARBA00023015"/>
    </source>
</evidence>
<evidence type="ECO:0000256" key="1">
    <source>
        <dbReference type="ARBA" id="ARBA00010641"/>
    </source>
</evidence>
<evidence type="ECO:0000259" key="5">
    <source>
        <dbReference type="Pfam" id="PF04542"/>
    </source>
</evidence>
<name>A0ABV6L5R1_9SPHI</name>
<dbReference type="InterPro" id="IPR014284">
    <property type="entry name" value="RNA_pol_sigma-70_dom"/>
</dbReference>
<dbReference type="InterPro" id="IPR007627">
    <property type="entry name" value="RNA_pol_sigma70_r2"/>
</dbReference>
<organism evidence="7 8">
    <name type="scientific">Mucilaginibacter angelicae</name>
    <dbReference type="NCBI Taxonomy" id="869718"/>
    <lineage>
        <taxon>Bacteria</taxon>
        <taxon>Pseudomonadati</taxon>
        <taxon>Bacteroidota</taxon>
        <taxon>Sphingobacteriia</taxon>
        <taxon>Sphingobacteriales</taxon>
        <taxon>Sphingobacteriaceae</taxon>
        <taxon>Mucilaginibacter</taxon>
    </lineage>
</organism>